<dbReference type="PROSITE" id="PS00552">
    <property type="entry name" value="HTH_MERR_1"/>
    <property type="match status" value="1"/>
</dbReference>
<dbReference type="InterPro" id="IPR047057">
    <property type="entry name" value="MerR_fam"/>
</dbReference>
<dbReference type="SMART" id="SM00422">
    <property type="entry name" value="HTH_MERR"/>
    <property type="match status" value="1"/>
</dbReference>
<feature type="domain" description="HTH merR-type" evidence="2">
    <location>
        <begin position="1"/>
        <end position="71"/>
    </location>
</feature>
<dbReference type="Proteomes" id="UP000501237">
    <property type="component" value="Chromosome"/>
</dbReference>
<dbReference type="GO" id="GO:0003700">
    <property type="term" value="F:DNA-binding transcription factor activity"/>
    <property type="evidence" value="ECO:0007669"/>
    <property type="project" value="InterPro"/>
</dbReference>
<dbReference type="InterPro" id="IPR000551">
    <property type="entry name" value="MerR-type_HTH_dom"/>
</dbReference>
<protein>
    <submittedName>
        <fullName evidence="3">MerR family transcriptional regulator</fullName>
    </submittedName>
</protein>
<proteinExistence type="predicted"/>
<dbReference type="EMBL" id="AP022642">
    <property type="protein sequence ID" value="BCA29230.1"/>
    <property type="molecule type" value="Genomic_DNA"/>
</dbReference>
<dbReference type="GO" id="GO:0003677">
    <property type="term" value="F:DNA binding"/>
    <property type="evidence" value="ECO:0007669"/>
    <property type="project" value="UniProtKB-KW"/>
</dbReference>
<sequence>MPLKVGELARRCGLTVRTLHHYDQIGLLRPSARSDSGYRLYDRTDIARLHRIQVLRKLGLSLAAIGDWLDGPPVALPPLIEQQIHQLDREIAHRQRLRERLASLGQQLRSGEEPELAEWLTTLELMNMYDTYFTPEELQGLRLHADEQRQREWADLVGQVKALMAAGVPPQAEAAQALSRTWMRMLEDDTGGNPVLFAKLNGMHEAEPALRAQTGITPETMAYVVQAFSETKLAIYQRYLTPEEFAFLKAHYGTRMHEWPPLIAEVHQQMESGAPPSDPATLALARRWLELFRSYAGDDPVTQQKIREALVREPELRQGSWASDALLDYLRQAMGHLLAARR</sequence>
<dbReference type="RefSeq" id="WP_172433904.1">
    <property type="nucleotide sequence ID" value="NZ_AP022642.1"/>
</dbReference>
<dbReference type="Pfam" id="PF13411">
    <property type="entry name" value="MerR_1"/>
    <property type="match status" value="1"/>
</dbReference>
<gene>
    <name evidence="3" type="ORF">PtoMrB4_32070</name>
</gene>
<dbReference type="SUPFAM" id="SSF46955">
    <property type="entry name" value="Putative DNA-binding domain"/>
    <property type="match status" value="1"/>
</dbReference>
<dbReference type="AlphaFoldDB" id="A0A679GPN7"/>
<accession>A0A679GPN7</accession>
<dbReference type="InterPro" id="IPR009061">
    <property type="entry name" value="DNA-bd_dom_put_sf"/>
</dbReference>
<dbReference type="Gene3D" id="1.10.1660.10">
    <property type="match status" value="1"/>
</dbReference>
<dbReference type="InterPro" id="IPR012925">
    <property type="entry name" value="TipAS_dom"/>
</dbReference>
<dbReference type="PROSITE" id="PS50937">
    <property type="entry name" value="HTH_MERR_2"/>
    <property type="match status" value="1"/>
</dbReference>
<organism evidence="3 4">
    <name type="scientific">Metapseudomonas otitidis</name>
    <dbReference type="NCBI Taxonomy" id="319939"/>
    <lineage>
        <taxon>Bacteria</taxon>
        <taxon>Pseudomonadati</taxon>
        <taxon>Pseudomonadota</taxon>
        <taxon>Gammaproteobacteria</taxon>
        <taxon>Pseudomonadales</taxon>
        <taxon>Pseudomonadaceae</taxon>
        <taxon>Metapseudomonas</taxon>
    </lineage>
</organism>
<dbReference type="PRINTS" id="PR00040">
    <property type="entry name" value="HTHMERR"/>
</dbReference>
<dbReference type="PANTHER" id="PTHR30204">
    <property type="entry name" value="REDOX-CYCLING DRUG-SENSING TRANSCRIPTIONAL ACTIVATOR SOXR"/>
    <property type="match status" value="1"/>
</dbReference>
<evidence type="ECO:0000259" key="2">
    <source>
        <dbReference type="PROSITE" id="PS50937"/>
    </source>
</evidence>
<evidence type="ECO:0000313" key="4">
    <source>
        <dbReference type="Proteomes" id="UP000501237"/>
    </source>
</evidence>
<reference evidence="3 4" key="1">
    <citation type="journal article" date="2020" name="Microbiol. Resour. Announc.">
        <title>Complete genome sequence of Pseudomonas otitidis strain MrB4, isolated from Lake Biwa in Japan.</title>
        <authorList>
            <person name="Miyazaki K."/>
            <person name="Hase E."/>
            <person name="Maruya T."/>
        </authorList>
    </citation>
    <scope>NUCLEOTIDE SEQUENCE [LARGE SCALE GENOMIC DNA]</scope>
    <source>
        <strain evidence="3 4">MrB4</strain>
    </source>
</reference>
<name>A0A679GPN7_9GAMM</name>
<evidence type="ECO:0000313" key="3">
    <source>
        <dbReference type="EMBL" id="BCA29230.1"/>
    </source>
</evidence>
<dbReference type="KEGG" id="poj:PtoMrB4_32070"/>
<evidence type="ECO:0000256" key="1">
    <source>
        <dbReference type="ARBA" id="ARBA00023125"/>
    </source>
</evidence>
<dbReference type="PANTHER" id="PTHR30204:SF90">
    <property type="entry name" value="HTH-TYPE TRANSCRIPTIONAL ACTIVATOR MTA"/>
    <property type="match status" value="1"/>
</dbReference>
<dbReference type="Pfam" id="PF07739">
    <property type="entry name" value="TipAS"/>
    <property type="match status" value="1"/>
</dbReference>
<keyword evidence="1" id="KW-0238">DNA-binding</keyword>
<dbReference type="GeneID" id="57398420"/>